<dbReference type="AlphaFoldDB" id="I3CB26"/>
<proteinExistence type="predicted"/>
<dbReference type="PANTHER" id="PTHR28208:SF3">
    <property type="entry name" value="PHOSPHATIDATE PHOSPHATASE APP1"/>
    <property type="match status" value="1"/>
</dbReference>
<dbReference type="PANTHER" id="PTHR28208">
    <property type="entry name" value="PHOSPHATIDATE PHOSPHATASE APP1"/>
    <property type="match status" value="1"/>
</dbReference>
<evidence type="ECO:0000313" key="2">
    <source>
        <dbReference type="EMBL" id="EIJ40819.1"/>
    </source>
</evidence>
<dbReference type="Pfam" id="PF09949">
    <property type="entry name" value="APP1_cat"/>
    <property type="match status" value="1"/>
</dbReference>
<dbReference type="OrthoDB" id="9789875at2"/>
<evidence type="ECO:0000313" key="3">
    <source>
        <dbReference type="Proteomes" id="UP000004690"/>
    </source>
</evidence>
<accession>I3CB26</accession>
<name>I3CB26_9FLAO</name>
<dbReference type="InterPro" id="IPR052935">
    <property type="entry name" value="Mg2+_PAP"/>
</dbReference>
<dbReference type="InterPro" id="IPR019236">
    <property type="entry name" value="APP1_cat"/>
</dbReference>
<dbReference type="EMBL" id="JH651379">
    <property type="protein sequence ID" value="EIJ40819.1"/>
    <property type="molecule type" value="Genomic_DNA"/>
</dbReference>
<dbReference type="eggNOG" id="COG4850">
    <property type="taxonomic scope" value="Bacteria"/>
</dbReference>
<evidence type="ECO:0000259" key="1">
    <source>
        <dbReference type="Pfam" id="PF09949"/>
    </source>
</evidence>
<keyword evidence="3" id="KW-1185">Reference proteome</keyword>
<sequence>MKFDLTLYRGYANEKQIILFGHVFKSIAPDYLLNDKKGYRHAKGVFEMFTIKTLNNALVKVSFQNQEITTRTVNDGYFRICIPCENIKAGWHNFTAEAFYEDYKVTEKSEFLKPYPGKIGVISDIDDTFLISHTNNLFKKLYVLLTKNVKKRKIFEDVVAHYSLLSRAGREDKMETNTFFYVSSSEWNLYSFILNFTQLHKLPKAVFKLKKIKSGLTDFLFSGRGSHNHKFNKIKDILEFYPEMRFVLMGDDSQKDPFLYAKIVKYFPENVEAIYIRQTKSKQNSKTVKMLQEVEAFKIPTCYFEHSSKAIEHSKKIGLL</sequence>
<feature type="domain" description="Phosphatidate phosphatase APP1 catalytic" evidence="1">
    <location>
        <begin position="119"/>
        <end position="278"/>
    </location>
</feature>
<protein>
    <recommendedName>
        <fullName evidence="1">Phosphatidate phosphatase APP1 catalytic domain-containing protein</fullName>
    </recommendedName>
</protein>
<dbReference type="HOGENOM" id="CLU_038931_1_0_10"/>
<reference evidence="2 3" key="1">
    <citation type="submission" date="2012-02" db="EMBL/GenBank/DDBJ databases">
        <title>Improved High-Quality Draft genome of Joostella marina DSM 19592.</title>
        <authorList>
            <consortium name="US DOE Joint Genome Institute (JGI-PGF)"/>
            <person name="Lucas S."/>
            <person name="Copeland A."/>
            <person name="Lapidus A."/>
            <person name="Bruce D."/>
            <person name="Goodwin L."/>
            <person name="Pitluck S."/>
            <person name="Peters L."/>
            <person name="Chertkov O."/>
            <person name="Ovchinnikova G."/>
            <person name="Kyrpides N."/>
            <person name="Mavromatis K."/>
            <person name="Detter J.C."/>
            <person name="Han C."/>
            <person name="Land M."/>
            <person name="Hauser L."/>
            <person name="Markowitz V."/>
            <person name="Cheng J.-F."/>
            <person name="Hugenholtz P."/>
            <person name="Woyke T."/>
            <person name="Wu D."/>
            <person name="Tindall B."/>
            <person name="Brambilla E."/>
            <person name="Klenk H.-P."/>
            <person name="Eisen J.A."/>
        </authorList>
    </citation>
    <scope>NUCLEOTIDE SEQUENCE [LARGE SCALE GENOMIC DNA]</scope>
    <source>
        <strain evidence="2 3">DSM 19592</strain>
    </source>
</reference>
<dbReference type="STRING" id="926559.JoomaDRAFT_3891"/>
<organism evidence="2 3">
    <name type="scientific">Galbibacter orientalis DSM 19592</name>
    <dbReference type="NCBI Taxonomy" id="926559"/>
    <lineage>
        <taxon>Bacteria</taxon>
        <taxon>Pseudomonadati</taxon>
        <taxon>Bacteroidota</taxon>
        <taxon>Flavobacteriia</taxon>
        <taxon>Flavobacteriales</taxon>
        <taxon>Flavobacteriaceae</taxon>
        <taxon>Galbibacter</taxon>
    </lineage>
</organism>
<dbReference type="Proteomes" id="UP000004690">
    <property type="component" value="Unassembled WGS sequence"/>
</dbReference>
<gene>
    <name evidence="2" type="ORF">JoomaDRAFT_3891</name>
</gene>
<dbReference type="GO" id="GO:0008195">
    <property type="term" value="F:phosphatidate phosphatase activity"/>
    <property type="evidence" value="ECO:0007669"/>
    <property type="project" value="InterPro"/>
</dbReference>